<proteinExistence type="predicted"/>
<organism evidence="3 4">
    <name type="scientific">Massilia rubra</name>
    <dbReference type="NCBI Taxonomy" id="2607910"/>
    <lineage>
        <taxon>Bacteria</taxon>
        <taxon>Pseudomonadati</taxon>
        <taxon>Pseudomonadota</taxon>
        <taxon>Betaproteobacteria</taxon>
        <taxon>Burkholderiales</taxon>
        <taxon>Oxalobacteraceae</taxon>
        <taxon>Telluria group</taxon>
        <taxon>Massilia</taxon>
    </lineage>
</organism>
<keyword evidence="2" id="KW-0812">Transmembrane</keyword>
<sequence>MDTPPRSGPAPSGSAQSAASRAWRPSRGRAVIVVLLAVACGAALFYLWKPTRSGAGAAAPMAAAPPPPTHPPAAGSARAPAPVPGPGPAAPARPPEGDADPTRDLSSYVARGENPSMAQVIERLHERGIHSGLGAFSPPGTSPPLVGLAVPEDFVLPKGYVRHHQATDDGQRIEAVLMFAPDFQLVDASNKPIEMPRNLVVPPELAPPGLPIRRIVIPPARSER</sequence>
<gene>
    <name evidence="3" type="ORF">F0185_07390</name>
</gene>
<evidence type="ECO:0000256" key="1">
    <source>
        <dbReference type="SAM" id="MobiDB-lite"/>
    </source>
</evidence>
<dbReference type="Proteomes" id="UP000785613">
    <property type="component" value="Unassembled WGS sequence"/>
</dbReference>
<feature type="region of interest" description="Disordered" evidence="1">
    <location>
        <begin position="1"/>
        <end position="23"/>
    </location>
</feature>
<evidence type="ECO:0000313" key="4">
    <source>
        <dbReference type="Proteomes" id="UP000785613"/>
    </source>
</evidence>
<dbReference type="EMBL" id="VUYU01000004">
    <property type="protein sequence ID" value="NHZ33413.1"/>
    <property type="molecule type" value="Genomic_DNA"/>
</dbReference>
<evidence type="ECO:0000313" key="3">
    <source>
        <dbReference type="EMBL" id="NHZ33413.1"/>
    </source>
</evidence>
<keyword evidence="4" id="KW-1185">Reference proteome</keyword>
<reference evidence="3 4" key="1">
    <citation type="submission" date="2019-09" db="EMBL/GenBank/DDBJ databases">
        <title>Taxonomy of Antarctic Massilia spp.: description of Massilia rubra sp. nov., Massilia aquatica sp. nov., Massilia mucilaginosa sp. nov., Massilia frigida sp. nov. isolated from streams, lakes and regoliths.</title>
        <authorList>
            <person name="Holochova P."/>
            <person name="Sedlacek I."/>
            <person name="Kralova S."/>
            <person name="Maslanova I."/>
            <person name="Busse H.-J."/>
            <person name="Stankova E."/>
            <person name="Vrbovska V."/>
            <person name="Kovarovic V."/>
            <person name="Bartak M."/>
            <person name="Svec P."/>
            <person name="Pantucek R."/>
        </authorList>
    </citation>
    <scope>NUCLEOTIDE SEQUENCE [LARGE SCALE GENOMIC DNA]</scope>
    <source>
        <strain evidence="3 4">CCM 8692</strain>
    </source>
</reference>
<accession>A0ABX0LFN5</accession>
<name>A0ABX0LFN5_9BURK</name>
<keyword evidence="2" id="KW-0472">Membrane</keyword>
<feature type="compositionally biased region" description="Pro residues" evidence="1">
    <location>
        <begin position="81"/>
        <end position="94"/>
    </location>
</feature>
<feature type="compositionally biased region" description="Low complexity" evidence="1">
    <location>
        <begin position="9"/>
        <end position="23"/>
    </location>
</feature>
<comment type="caution">
    <text evidence="3">The sequence shown here is derived from an EMBL/GenBank/DDBJ whole genome shotgun (WGS) entry which is preliminary data.</text>
</comment>
<feature type="transmembrane region" description="Helical" evidence="2">
    <location>
        <begin position="30"/>
        <end position="48"/>
    </location>
</feature>
<keyword evidence="2" id="KW-1133">Transmembrane helix</keyword>
<evidence type="ECO:0000256" key="2">
    <source>
        <dbReference type="SAM" id="Phobius"/>
    </source>
</evidence>
<protein>
    <submittedName>
        <fullName evidence="3">Uncharacterized protein</fullName>
    </submittedName>
</protein>
<dbReference type="RefSeq" id="WP_167223044.1">
    <property type="nucleotide sequence ID" value="NZ_VUYU01000004.1"/>
</dbReference>
<feature type="region of interest" description="Disordered" evidence="1">
    <location>
        <begin position="56"/>
        <end position="107"/>
    </location>
</feature>